<dbReference type="InterPro" id="IPR013083">
    <property type="entry name" value="Znf_RING/FYVE/PHD"/>
</dbReference>
<accession>A0AAJ6QS63</accession>
<dbReference type="InterPro" id="IPR002857">
    <property type="entry name" value="Znf_CXXC"/>
</dbReference>
<keyword evidence="5" id="KW-0862">Zinc</keyword>
<keyword evidence="6" id="KW-0805">Transcription regulation</keyword>
<dbReference type="RefSeq" id="XP_003742083.1">
    <property type="nucleotide sequence ID" value="XM_003742035.2"/>
</dbReference>
<dbReference type="PROSITE" id="PS01359">
    <property type="entry name" value="ZF_PHD_1"/>
    <property type="match status" value="1"/>
</dbReference>
<evidence type="ECO:0000256" key="5">
    <source>
        <dbReference type="ARBA" id="ARBA00022833"/>
    </source>
</evidence>
<dbReference type="GeneID" id="100898600"/>
<feature type="region of interest" description="Disordered" evidence="13">
    <location>
        <begin position="484"/>
        <end position="520"/>
    </location>
</feature>
<gene>
    <name evidence="17" type="primary">LOC100898600</name>
</gene>
<keyword evidence="4 12" id="KW-0863">Zinc-finger</keyword>
<dbReference type="AlphaFoldDB" id="A0AAJ6QS63"/>
<dbReference type="PANTHER" id="PTHR46174">
    <property type="entry name" value="CXXC-TYPE ZINC FINGER PROTEIN 1"/>
    <property type="match status" value="1"/>
</dbReference>
<feature type="domain" description="CXXC-type" evidence="15">
    <location>
        <begin position="71"/>
        <end position="108"/>
    </location>
</feature>
<keyword evidence="8" id="KW-0804">Transcription</keyword>
<sequence length="520" mass="61693">MSDNEEGVYCICRTTDTSRFMIGCDNCNEWYHGDCISITEQFAKSISKFFCLICRTNNPSLKTIHKNEKITQARGTFCGDCSGCFRTQDCGKCEGCEEGRRCRKRICKVERKKKEEKREKRRREEEEAERLRLEEEERERERKRREKERKKREKEKEKEEEMQRKKDRYQNDDEYVPPELSRGAKRATRRKPEQAAPKRTRRRGEEDVWSTQTAEPQQCHGPKCVQSSRPNSKYCSDECGMKLAMSRIFEILPARIQAWQRKPSEADIANQKALQKIRLQIREAELEEIGCRRKKHELEELIKKGKSQTITEEDVEDGEDPEMNYCVTCGHEFSSKTLNRHMERCFNRFESQTSYGSAFPTKNDLVDLFCEFYNASQQTYCKRLKILCPEHYKEPKVLDSEVCGFPLQKILFDDEHVDFCRLAKKKCIKHISWERLKRAQIDNDIIRARLKREELTDQERIVHMQMTSRGGVLGLMLHNTIDNEDEDLNQEKPQRRICPKRDEDIRPTAYHGDHDYGFRQ</sequence>
<dbReference type="GO" id="GO:0045893">
    <property type="term" value="P:positive regulation of DNA-templated transcription"/>
    <property type="evidence" value="ECO:0007669"/>
    <property type="project" value="TreeGrafter"/>
</dbReference>
<organism evidence="16 17">
    <name type="scientific">Galendromus occidentalis</name>
    <name type="common">western predatory mite</name>
    <dbReference type="NCBI Taxonomy" id="34638"/>
    <lineage>
        <taxon>Eukaryota</taxon>
        <taxon>Metazoa</taxon>
        <taxon>Ecdysozoa</taxon>
        <taxon>Arthropoda</taxon>
        <taxon>Chelicerata</taxon>
        <taxon>Arachnida</taxon>
        <taxon>Acari</taxon>
        <taxon>Parasitiformes</taxon>
        <taxon>Mesostigmata</taxon>
        <taxon>Gamasina</taxon>
        <taxon>Phytoseioidea</taxon>
        <taxon>Phytoseiidae</taxon>
        <taxon>Typhlodrominae</taxon>
        <taxon>Galendromus</taxon>
    </lineage>
</organism>
<dbReference type="GO" id="GO:0008270">
    <property type="term" value="F:zinc ion binding"/>
    <property type="evidence" value="ECO:0007669"/>
    <property type="project" value="UniProtKB-KW"/>
</dbReference>
<dbReference type="Pfam" id="PF00628">
    <property type="entry name" value="PHD"/>
    <property type="match status" value="1"/>
</dbReference>
<dbReference type="GO" id="GO:0048188">
    <property type="term" value="C:Set1C/COMPASS complex"/>
    <property type="evidence" value="ECO:0007669"/>
    <property type="project" value="InterPro"/>
</dbReference>
<dbReference type="InterPro" id="IPR019787">
    <property type="entry name" value="Znf_PHD-finger"/>
</dbReference>
<dbReference type="PANTHER" id="PTHR46174:SF1">
    <property type="entry name" value="CXXC-TYPE ZINC FINGER PROTEIN 1"/>
    <property type="match status" value="1"/>
</dbReference>
<evidence type="ECO:0000256" key="7">
    <source>
        <dbReference type="ARBA" id="ARBA00023125"/>
    </source>
</evidence>
<evidence type="ECO:0000256" key="13">
    <source>
        <dbReference type="SAM" id="MobiDB-lite"/>
    </source>
</evidence>
<evidence type="ECO:0000313" key="17">
    <source>
        <dbReference type="RefSeq" id="XP_003742083.1"/>
    </source>
</evidence>
<comment type="subcellular location">
    <subcellularLocation>
        <location evidence="1">Nucleus</location>
    </subcellularLocation>
</comment>
<keyword evidence="2" id="KW-0597">Phosphoprotein</keyword>
<name>A0AAJ6QS63_9ACAR</name>
<dbReference type="InterPro" id="IPR019786">
    <property type="entry name" value="Zinc_finger_PHD-type_CS"/>
</dbReference>
<dbReference type="InterPro" id="IPR001965">
    <property type="entry name" value="Znf_PHD"/>
</dbReference>
<dbReference type="SMART" id="SM00249">
    <property type="entry name" value="PHD"/>
    <property type="match status" value="1"/>
</dbReference>
<keyword evidence="9" id="KW-0539">Nucleus</keyword>
<evidence type="ECO:0000256" key="4">
    <source>
        <dbReference type="ARBA" id="ARBA00022771"/>
    </source>
</evidence>
<keyword evidence="16" id="KW-1185">Reference proteome</keyword>
<feature type="compositionally biased region" description="Basic residues" evidence="13">
    <location>
        <begin position="141"/>
        <end position="153"/>
    </location>
</feature>
<dbReference type="FunFam" id="3.30.40.10:FF:000138">
    <property type="entry name" value="CXXC-type zinc finger protein 1"/>
    <property type="match status" value="1"/>
</dbReference>
<evidence type="ECO:0000256" key="11">
    <source>
        <dbReference type="ARBA" id="ARBA00081451"/>
    </source>
</evidence>
<keyword evidence="3" id="KW-0479">Metal-binding</keyword>
<dbReference type="InterPro" id="IPR037869">
    <property type="entry name" value="Spp1/CFP1"/>
</dbReference>
<feature type="compositionally biased region" description="Basic and acidic residues" evidence="13">
    <location>
        <begin position="154"/>
        <end position="171"/>
    </location>
</feature>
<dbReference type="InterPro" id="IPR022056">
    <property type="entry name" value="CpG-bd_C"/>
</dbReference>
<feature type="compositionally biased region" description="Basic and acidic residues" evidence="13">
    <location>
        <begin position="489"/>
        <end position="520"/>
    </location>
</feature>
<evidence type="ECO:0000259" key="15">
    <source>
        <dbReference type="PROSITE" id="PS51058"/>
    </source>
</evidence>
<evidence type="ECO:0000256" key="2">
    <source>
        <dbReference type="ARBA" id="ARBA00022553"/>
    </source>
</evidence>
<dbReference type="InterPro" id="IPR011011">
    <property type="entry name" value="Znf_FYVE_PHD"/>
</dbReference>
<evidence type="ECO:0000259" key="14">
    <source>
        <dbReference type="PROSITE" id="PS50016"/>
    </source>
</evidence>
<evidence type="ECO:0000256" key="8">
    <source>
        <dbReference type="ARBA" id="ARBA00023163"/>
    </source>
</evidence>
<evidence type="ECO:0000256" key="3">
    <source>
        <dbReference type="ARBA" id="ARBA00022723"/>
    </source>
</evidence>
<dbReference type="PROSITE" id="PS50016">
    <property type="entry name" value="ZF_PHD_2"/>
    <property type="match status" value="1"/>
</dbReference>
<proteinExistence type="predicted"/>
<dbReference type="Pfam" id="PF12269">
    <property type="entry name" value="CpG_bind_C"/>
    <property type="match status" value="1"/>
</dbReference>
<dbReference type="KEGG" id="goe:100898600"/>
<reference evidence="17" key="1">
    <citation type="submission" date="2025-08" db="UniProtKB">
        <authorList>
            <consortium name="RefSeq"/>
        </authorList>
    </citation>
    <scope>IDENTIFICATION</scope>
</reference>
<evidence type="ECO:0000256" key="1">
    <source>
        <dbReference type="ARBA" id="ARBA00004123"/>
    </source>
</evidence>
<protein>
    <recommendedName>
        <fullName evidence="10">CXXC-type zinc finger protein 1</fullName>
    </recommendedName>
    <alternativeName>
        <fullName evidence="11">PHD finger and CXXC domain-containing protein 1</fullName>
    </alternativeName>
</protein>
<evidence type="ECO:0000313" key="16">
    <source>
        <dbReference type="Proteomes" id="UP000694867"/>
    </source>
</evidence>
<evidence type="ECO:0000256" key="6">
    <source>
        <dbReference type="ARBA" id="ARBA00023015"/>
    </source>
</evidence>
<feature type="region of interest" description="Disordered" evidence="13">
    <location>
        <begin position="118"/>
        <end position="231"/>
    </location>
</feature>
<dbReference type="Gene3D" id="3.30.40.10">
    <property type="entry name" value="Zinc/RING finger domain, C3HC4 (zinc finger)"/>
    <property type="match status" value="1"/>
</dbReference>
<dbReference type="SUPFAM" id="SSF57903">
    <property type="entry name" value="FYVE/PHD zinc finger"/>
    <property type="match status" value="1"/>
</dbReference>
<evidence type="ECO:0000256" key="12">
    <source>
        <dbReference type="PROSITE-ProRule" id="PRU00509"/>
    </source>
</evidence>
<keyword evidence="7" id="KW-0238">DNA-binding</keyword>
<feature type="domain" description="PHD-type" evidence="14">
    <location>
        <begin position="7"/>
        <end position="57"/>
    </location>
</feature>
<dbReference type="Proteomes" id="UP000694867">
    <property type="component" value="Unplaced"/>
</dbReference>
<dbReference type="GO" id="GO:0003677">
    <property type="term" value="F:DNA binding"/>
    <property type="evidence" value="ECO:0007669"/>
    <property type="project" value="UniProtKB-KW"/>
</dbReference>
<feature type="compositionally biased region" description="Basic and acidic residues" evidence="13">
    <location>
        <begin position="118"/>
        <end position="135"/>
    </location>
</feature>
<evidence type="ECO:0000256" key="10">
    <source>
        <dbReference type="ARBA" id="ARBA00023828"/>
    </source>
</evidence>
<dbReference type="PROSITE" id="PS51058">
    <property type="entry name" value="ZF_CXXC"/>
    <property type="match status" value="1"/>
</dbReference>
<evidence type="ECO:0000256" key="9">
    <source>
        <dbReference type="ARBA" id="ARBA00023242"/>
    </source>
</evidence>